<sequence length="95" mass="10999">MAKDSGAILQKITSENFHFINFNFNDISLSSAFTNGINYFITSDVHNIDQDENKSLLAKSFSQINFKNLYNNSEVSFINFRTNTNIENHLFEYCK</sequence>
<dbReference type="EMBL" id="KV454014">
    <property type="protein sequence ID" value="ODV95103.1"/>
    <property type="molecule type" value="Genomic_DNA"/>
</dbReference>
<name>A0A1E4TTI4_PACTA</name>
<dbReference type="AlphaFoldDB" id="A0A1E4TTI4"/>
<accession>A0A1E4TTI4</accession>
<evidence type="ECO:0000313" key="2">
    <source>
        <dbReference type="Proteomes" id="UP000094236"/>
    </source>
</evidence>
<keyword evidence="2" id="KW-1185">Reference proteome</keyword>
<protein>
    <submittedName>
        <fullName evidence="1">Uncharacterized protein</fullName>
    </submittedName>
</protein>
<organism evidence="1 2">
    <name type="scientific">Pachysolen tannophilus NRRL Y-2460</name>
    <dbReference type="NCBI Taxonomy" id="669874"/>
    <lineage>
        <taxon>Eukaryota</taxon>
        <taxon>Fungi</taxon>
        <taxon>Dikarya</taxon>
        <taxon>Ascomycota</taxon>
        <taxon>Saccharomycotina</taxon>
        <taxon>Pichiomycetes</taxon>
        <taxon>Pachysolenaceae</taxon>
        <taxon>Pachysolen</taxon>
    </lineage>
</organism>
<evidence type="ECO:0000313" key="1">
    <source>
        <dbReference type="EMBL" id="ODV95103.1"/>
    </source>
</evidence>
<proteinExistence type="predicted"/>
<gene>
    <name evidence="1" type="ORF">PACTADRAFT_75634</name>
</gene>
<dbReference type="Proteomes" id="UP000094236">
    <property type="component" value="Unassembled WGS sequence"/>
</dbReference>
<reference evidence="2" key="1">
    <citation type="submission" date="2016-05" db="EMBL/GenBank/DDBJ databases">
        <title>Comparative genomics of biotechnologically important yeasts.</title>
        <authorList>
            <consortium name="DOE Joint Genome Institute"/>
            <person name="Riley R."/>
            <person name="Haridas S."/>
            <person name="Wolfe K.H."/>
            <person name="Lopes M.R."/>
            <person name="Hittinger C.T."/>
            <person name="Goker M."/>
            <person name="Salamov A."/>
            <person name="Wisecaver J."/>
            <person name="Long T.M."/>
            <person name="Aerts A.L."/>
            <person name="Barry K."/>
            <person name="Choi C."/>
            <person name="Clum A."/>
            <person name="Coughlan A.Y."/>
            <person name="Deshpande S."/>
            <person name="Douglass A.P."/>
            <person name="Hanson S.J."/>
            <person name="Klenk H.-P."/>
            <person name="Labutti K."/>
            <person name="Lapidus A."/>
            <person name="Lindquist E."/>
            <person name="Lipzen A."/>
            <person name="Meier-Kolthoff J.P."/>
            <person name="Ohm R.A."/>
            <person name="Otillar R.P."/>
            <person name="Pangilinan J."/>
            <person name="Peng Y."/>
            <person name="Rokas A."/>
            <person name="Rosa C.A."/>
            <person name="Scheuner C."/>
            <person name="Sibirny A.A."/>
            <person name="Slot J.C."/>
            <person name="Stielow J.B."/>
            <person name="Sun H."/>
            <person name="Kurtzman C.P."/>
            <person name="Blackwell M."/>
            <person name="Grigoriev I.V."/>
            <person name="Jeffries T.W."/>
        </authorList>
    </citation>
    <scope>NUCLEOTIDE SEQUENCE [LARGE SCALE GENOMIC DNA]</scope>
    <source>
        <strain evidence="2">NRRL Y-2460</strain>
    </source>
</reference>